<name>A0A1V4SVS0_9CLOT</name>
<comment type="caution">
    <text evidence="2">The sequence shown here is derived from an EMBL/GenBank/DDBJ whole genome shotgun (WGS) entry which is preliminary data.</text>
</comment>
<evidence type="ECO:0000313" key="3">
    <source>
        <dbReference type="Proteomes" id="UP000191448"/>
    </source>
</evidence>
<keyword evidence="1" id="KW-0472">Membrane</keyword>
<evidence type="ECO:0000256" key="1">
    <source>
        <dbReference type="SAM" id="Phobius"/>
    </source>
</evidence>
<dbReference type="RefSeq" id="WP_080022919.1">
    <property type="nucleotide sequence ID" value="NZ_LTAY01000043.1"/>
</dbReference>
<keyword evidence="1" id="KW-0812">Transmembrane</keyword>
<evidence type="ECO:0000313" key="2">
    <source>
        <dbReference type="EMBL" id="OPX47586.1"/>
    </source>
</evidence>
<sequence length="109" mass="12645">MKKFLNNKYLNILGIIIAIIAIFIALHSTPSLSIRTHLLFDGYFLEFFKGDIVFNEFQHNLDKDILEKDNSKIYTFTGTDATYREGFLINNFKVKKVGFLYFAESYGEA</sequence>
<gene>
    <name evidence="2" type="ORF">CLTHE_17510</name>
</gene>
<dbReference type="AlphaFoldDB" id="A0A1V4SVS0"/>
<protein>
    <submittedName>
        <fullName evidence="2">Uncharacterized protein</fullName>
    </submittedName>
</protein>
<reference evidence="2 3" key="1">
    <citation type="submission" date="2016-02" db="EMBL/GenBank/DDBJ databases">
        <title>Genome sequence of Clostridium thermobutyricum DSM 4928.</title>
        <authorList>
            <person name="Poehlein A."/>
            <person name="Daniel R."/>
        </authorList>
    </citation>
    <scope>NUCLEOTIDE SEQUENCE [LARGE SCALE GENOMIC DNA]</scope>
    <source>
        <strain evidence="2 3">DSM 4928</strain>
    </source>
</reference>
<dbReference type="OrthoDB" id="1798228at2"/>
<accession>A0A1V4SVS0</accession>
<organism evidence="2 3">
    <name type="scientific">Clostridium thermobutyricum DSM 4928</name>
    <dbReference type="NCBI Taxonomy" id="1121339"/>
    <lineage>
        <taxon>Bacteria</taxon>
        <taxon>Bacillati</taxon>
        <taxon>Bacillota</taxon>
        <taxon>Clostridia</taxon>
        <taxon>Eubacteriales</taxon>
        <taxon>Clostridiaceae</taxon>
        <taxon>Clostridium</taxon>
    </lineage>
</organism>
<dbReference type="EMBL" id="LTAY01000043">
    <property type="protein sequence ID" value="OPX47586.1"/>
    <property type="molecule type" value="Genomic_DNA"/>
</dbReference>
<keyword evidence="1" id="KW-1133">Transmembrane helix</keyword>
<proteinExistence type="predicted"/>
<dbReference type="Proteomes" id="UP000191448">
    <property type="component" value="Unassembled WGS sequence"/>
</dbReference>
<feature type="transmembrane region" description="Helical" evidence="1">
    <location>
        <begin position="9"/>
        <end position="26"/>
    </location>
</feature>